<sequence>MRKLLFLMCMCLCVTFAQAQTRQVTGVIRDDNGKPVAGATVSVKGSKTSAVTKEDGSFSITVPDNAKLLQVNFIGYKTEEVVLGSHFTGNVQLTASNKLLDEVVVVGYGSKSTRELTGSVSKVAGDKIANEPVTSFNQALSGKTAGVQVNMSSGTPGDRTSIRVRGINSITSSSQPLIVIDGIAQVDNVNLNSFNSGNGTRFDPLALVNPNDIESIEVLKDAGAAVIYGSRASNGVILITTKKGKRGNVKVNAESKFGFSSARKLPSLLNVDEFTTISNEKVANRYGTDASTGYPVARPSDINGDDKEDRTDWLKEIYRTGNTYDNSVSFSGGADKIAVFGSARYLKQEGIIIGNQIKTGQGRLNMEITPKTWFKSGLQLSYTKTLNNGVLTDGYIAGASISGWAAPPNVSAYDPNGPLGFNISNRGLLSLGNNVTSITVPNTISILPSASYYVNVPAAIKSGRNDNTAQDIRANIYGELQPIKGLRVTTKFGIQSLSNFEDQYTAPYISGLGLTYNGLVQDQNRNFNQWVWQNYASYDQTFANVHKVGAVAGIENQYNKYNELFTGAANLTDPFFTHIINGAYTNTQPGSTTVLDNTGGDLYSYGLISYFGRLNYSYAGKYMIEASFRRDGYSAFATDHRFGNFPSVSAGWEITKEAFMQNIKWLNFLKLRGSYGQVGNSGGIKAYAARTLFGGRSYTSLNGLAITQAGNPNLQWETAKKTDVGIDAGFFKGRLTATVEYFNNNIDHLLLQAPVLYTVGIPGASIFSNIGAMTNKGIEVTINATPVSTKDFVWNTSFNFTSLKNRVNALVPSNNNADITGAFNYTVAHVGSALGEFYLPRWAGVDANTGNATWYAKDNSIKMWDFASQSWTDGKGGKVSGLGINDYVYTGKSGLPKFYGGWDNSVSYKNFDLGVSITYSGGNYVYNATRAGMLTNFFSNNFTDVLNRWQKPGDKTDIARLYANDNTAYSASTLFLEKGDYIRVRTITLGYTLPKIWMDKIGFDKVRVYAQAFNPFLITGYKGLDPDVNYQNANVSNISLSVDNRATPQAKTFTVGLSFGF</sequence>
<evidence type="ECO:0000259" key="12">
    <source>
        <dbReference type="Pfam" id="PF07715"/>
    </source>
</evidence>
<dbReference type="NCBIfam" id="TIGR04056">
    <property type="entry name" value="OMP_RagA_SusC"/>
    <property type="match status" value="1"/>
</dbReference>
<evidence type="ECO:0000256" key="4">
    <source>
        <dbReference type="ARBA" id="ARBA00022692"/>
    </source>
</evidence>
<keyword evidence="7 8" id="KW-0998">Cell outer membrane</keyword>
<dbReference type="InterPro" id="IPR023997">
    <property type="entry name" value="TonB-dep_OMP_SusC/RagA_CS"/>
</dbReference>
<feature type="chain" id="PRO_5017614908" evidence="10">
    <location>
        <begin position="20"/>
        <end position="1061"/>
    </location>
</feature>
<dbReference type="Pfam" id="PF00593">
    <property type="entry name" value="TonB_dep_Rec_b-barrel"/>
    <property type="match status" value="1"/>
</dbReference>
<evidence type="ECO:0000256" key="1">
    <source>
        <dbReference type="ARBA" id="ARBA00004571"/>
    </source>
</evidence>
<dbReference type="SUPFAM" id="SSF56935">
    <property type="entry name" value="Porins"/>
    <property type="match status" value="1"/>
</dbReference>
<dbReference type="InterPro" id="IPR036942">
    <property type="entry name" value="Beta-barrel_TonB_sf"/>
</dbReference>
<evidence type="ECO:0000256" key="5">
    <source>
        <dbReference type="ARBA" id="ARBA00023077"/>
    </source>
</evidence>
<evidence type="ECO:0000313" key="13">
    <source>
        <dbReference type="EMBL" id="RFM29894.1"/>
    </source>
</evidence>
<evidence type="ECO:0000259" key="11">
    <source>
        <dbReference type="Pfam" id="PF00593"/>
    </source>
</evidence>
<dbReference type="Gene3D" id="2.40.170.20">
    <property type="entry name" value="TonB-dependent receptor, beta-barrel domain"/>
    <property type="match status" value="1"/>
</dbReference>
<keyword evidence="10" id="KW-0732">Signal</keyword>
<dbReference type="Proteomes" id="UP000261284">
    <property type="component" value="Unassembled WGS sequence"/>
</dbReference>
<keyword evidence="2 8" id="KW-0813">Transport</keyword>
<dbReference type="PROSITE" id="PS52016">
    <property type="entry name" value="TONB_DEPENDENT_REC_3"/>
    <property type="match status" value="1"/>
</dbReference>
<feature type="domain" description="TonB-dependent receptor plug" evidence="12">
    <location>
        <begin position="113"/>
        <end position="236"/>
    </location>
</feature>
<comment type="subcellular location">
    <subcellularLocation>
        <location evidence="1 8">Cell outer membrane</location>
        <topology evidence="1 8">Multi-pass membrane protein</topology>
    </subcellularLocation>
</comment>
<dbReference type="Pfam" id="PF07715">
    <property type="entry name" value="Plug"/>
    <property type="match status" value="1"/>
</dbReference>
<comment type="similarity">
    <text evidence="8 9">Belongs to the TonB-dependent receptor family.</text>
</comment>
<reference evidence="13 14" key="1">
    <citation type="submission" date="2018-08" db="EMBL/GenBank/DDBJ databases">
        <title>Chitinophagaceae sp. K23C18032701, a novel bacterium isolated from forest soil.</title>
        <authorList>
            <person name="Wang C."/>
        </authorList>
    </citation>
    <scope>NUCLEOTIDE SEQUENCE [LARGE SCALE GENOMIC DNA]</scope>
    <source>
        <strain evidence="13 14">K23C18032701</strain>
    </source>
</reference>
<evidence type="ECO:0000256" key="10">
    <source>
        <dbReference type="SAM" id="SignalP"/>
    </source>
</evidence>
<dbReference type="Gene3D" id="2.170.130.10">
    <property type="entry name" value="TonB-dependent receptor, plug domain"/>
    <property type="match status" value="1"/>
</dbReference>
<evidence type="ECO:0000256" key="8">
    <source>
        <dbReference type="PROSITE-ProRule" id="PRU01360"/>
    </source>
</evidence>
<keyword evidence="3 8" id="KW-1134">Transmembrane beta strand</keyword>
<protein>
    <submittedName>
        <fullName evidence="13">TonB-dependent receptor</fullName>
    </submittedName>
</protein>
<evidence type="ECO:0000256" key="3">
    <source>
        <dbReference type="ARBA" id="ARBA00022452"/>
    </source>
</evidence>
<accession>A0A3E1NPZ8</accession>
<dbReference type="InterPro" id="IPR037066">
    <property type="entry name" value="Plug_dom_sf"/>
</dbReference>
<dbReference type="SUPFAM" id="SSF49464">
    <property type="entry name" value="Carboxypeptidase regulatory domain-like"/>
    <property type="match status" value="1"/>
</dbReference>
<gene>
    <name evidence="13" type="ORF">DXN05_02660</name>
</gene>
<dbReference type="InterPro" id="IPR023996">
    <property type="entry name" value="TonB-dep_OMP_SusC/RagA"/>
</dbReference>
<keyword evidence="6 8" id="KW-0472">Membrane</keyword>
<proteinExistence type="inferred from homology"/>
<dbReference type="InterPro" id="IPR000531">
    <property type="entry name" value="Beta-barrel_TonB"/>
</dbReference>
<dbReference type="NCBIfam" id="TIGR04057">
    <property type="entry name" value="SusC_RagA_signa"/>
    <property type="match status" value="1"/>
</dbReference>
<dbReference type="OrthoDB" id="9768177at2"/>
<dbReference type="Pfam" id="PF13715">
    <property type="entry name" value="CarbopepD_reg_2"/>
    <property type="match status" value="1"/>
</dbReference>
<dbReference type="RefSeq" id="WP_116845649.1">
    <property type="nucleotide sequence ID" value="NZ_QTJU01000001.1"/>
</dbReference>
<feature type="signal peptide" evidence="10">
    <location>
        <begin position="1"/>
        <end position="19"/>
    </location>
</feature>
<feature type="domain" description="TonB-dependent receptor-like beta-barrel" evidence="11">
    <location>
        <begin position="423"/>
        <end position="919"/>
    </location>
</feature>
<comment type="caution">
    <text evidence="13">The sequence shown here is derived from an EMBL/GenBank/DDBJ whole genome shotgun (WGS) entry which is preliminary data.</text>
</comment>
<organism evidence="13 14">
    <name type="scientific">Deminuibacter soli</name>
    <dbReference type="NCBI Taxonomy" id="2291815"/>
    <lineage>
        <taxon>Bacteria</taxon>
        <taxon>Pseudomonadati</taxon>
        <taxon>Bacteroidota</taxon>
        <taxon>Chitinophagia</taxon>
        <taxon>Chitinophagales</taxon>
        <taxon>Chitinophagaceae</taxon>
        <taxon>Deminuibacter</taxon>
    </lineage>
</organism>
<evidence type="ECO:0000256" key="9">
    <source>
        <dbReference type="RuleBase" id="RU003357"/>
    </source>
</evidence>
<keyword evidence="4 8" id="KW-0812">Transmembrane</keyword>
<dbReference type="InterPro" id="IPR012910">
    <property type="entry name" value="Plug_dom"/>
</dbReference>
<evidence type="ECO:0000313" key="14">
    <source>
        <dbReference type="Proteomes" id="UP000261284"/>
    </source>
</evidence>
<evidence type="ECO:0000256" key="6">
    <source>
        <dbReference type="ARBA" id="ARBA00023136"/>
    </source>
</evidence>
<name>A0A3E1NPZ8_9BACT</name>
<dbReference type="AlphaFoldDB" id="A0A3E1NPZ8"/>
<dbReference type="InterPro" id="IPR008969">
    <property type="entry name" value="CarboxyPept-like_regulatory"/>
</dbReference>
<keyword evidence="14" id="KW-1185">Reference proteome</keyword>
<evidence type="ECO:0000256" key="2">
    <source>
        <dbReference type="ARBA" id="ARBA00022448"/>
    </source>
</evidence>
<keyword evidence="5 9" id="KW-0798">TonB box</keyword>
<dbReference type="Gene3D" id="2.60.40.1120">
    <property type="entry name" value="Carboxypeptidase-like, regulatory domain"/>
    <property type="match status" value="1"/>
</dbReference>
<dbReference type="InterPro" id="IPR039426">
    <property type="entry name" value="TonB-dep_rcpt-like"/>
</dbReference>
<dbReference type="EMBL" id="QTJU01000001">
    <property type="protein sequence ID" value="RFM29894.1"/>
    <property type="molecule type" value="Genomic_DNA"/>
</dbReference>
<dbReference type="GO" id="GO:0009279">
    <property type="term" value="C:cell outer membrane"/>
    <property type="evidence" value="ECO:0007669"/>
    <property type="project" value="UniProtKB-SubCell"/>
</dbReference>
<keyword evidence="13" id="KW-0675">Receptor</keyword>
<evidence type="ECO:0000256" key="7">
    <source>
        <dbReference type="ARBA" id="ARBA00023237"/>
    </source>
</evidence>